<evidence type="ECO:0000256" key="4">
    <source>
        <dbReference type="ARBA" id="ARBA00022989"/>
    </source>
</evidence>
<organism evidence="8 9">
    <name type="scientific">Clonostachys byssicola</name>
    <dbReference type="NCBI Taxonomy" id="160290"/>
    <lineage>
        <taxon>Eukaryota</taxon>
        <taxon>Fungi</taxon>
        <taxon>Dikarya</taxon>
        <taxon>Ascomycota</taxon>
        <taxon>Pezizomycotina</taxon>
        <taxon>Sordariomycetes</taxon>
        <taxon>Hypocreomycetidae</taxon>
        <taxon>Hypocreales</taxon>
        <taxon>Bionectriaceae</taxon>
        <taxon>Clonostachys</taxon>
    </lineage>
</organism>
<evidence type="ECO:0000256" key="5">
    <source>
        <dbReference type="ARBA" id="ARBA00023136"/>
    </source>
</evidence>
<dbReference type="Pfam" id="PF07690">
    <property type="entry name" value="MFS_1"/>
    <property type="match status" value="1"/>
</dbReference>
<dbReference type="GO" id="GO:0016020">
    <property type="term" value="C:membrane"/>
    <property type="evidence" value="ECO:0007669"/>
    <property type="project" value="UniProtKB-SubCell"/>
</dbReference>
<keyword evidence="5 6" id="KW-0472">Membrane</keyword>
<gene>
    <name evidence="8" type="ORF">CBYS24578_00008061</name>
</gene>
<keyword evidence="3 6" id="KW-0812">Transmembrane</keyword>
<feature type="transmembrane region" description="Helical" evidence="6">
    <location>
        <begin position="383"/>
        <end position="404"/>
    </location>
</feature>
<dbReference type="SUPFAM" id="SSF103473">
    <property type="entry name" value="MFS general substrate transporter"/>
    <property type="match status" value="1"/>
</dbReference>
<reference evidence="8 9" key="2">
    <citation type="submission" date="2021-10" db="EMBL/GenBank/DDBJ databases">
        <authorList>
            <person name="Piombo E."/>
        </authorList>
    </citation>
    <scope>NUCLEOTIDE SEQUENCE [LARGE SCALE GENOMIC DNA]</scope>
</reference>
<dbReference type="InterPro" id="IPR036259">
    <property type="entry name" value="MFS_trans_sf"/>
</dbReference>
<evidence type="ECO:0000313" key="8">
    <source>
        <dbReference type="EMBL" id="CAG9981053.1"/>
    </source>
</evidence>
<dbReference type="GO" id="GO:0022857">
    <property type="term" value="F:transmembrane transporter activity"/>
    <property type="evidence" value="ECO:0007669"/>
    <property type="project" value="InterPro"/>
</dbReference>
<protein>
    <recommendedName>
        <fullName evidence="7">Major facilitator superfamily (MFS) profile domain-containing protein</fullName>
    </recommendedName>
</protein>
<comment type="subcellular location">
    <subcellularLocation>
        <location evidence="1">Membrane</location>
        <topology evidence="1">Multi-pass membrane protein</topology>
    </subcellularLocation>
</comment>
<feature type="transmembrane region" description="Helical" evidence="6">
    <location>
        <begin position="125"/>
        <end position="144"/>
    </location>
</feature>
<name>A0A9N9U3D9_9HYPO</name>
<keyword evidence="9" id="KW-1185">Reference proteome</keyword>
<dbReference type="EMBL" id="CABFNO020001323">
    <property type="protein sequence ID" value="CAG9981053.1"/>
    <property type="molecule type" value="Genomic_DNA"/>
</dbReference>
<evidence type="ECO:0000256" key="2">
    <source>
        <dbReference type="ARBA" id="ARBA00022448"/>
    </source>
</evidence>
<dbReference type="FunFam" id="1.20.1250.20:FF:000057">
    <property type="entry name" value="MFS general substrate transporter"/>
    <property type="match status" value="1"/>
</dbReference>
<feature type="transmembrane region" description="Helical" evidence="6">
    <location>
        <begin position="219"/>
        <end position="241"/>
    </location>
</feature>
<dbReference type="OrthoDB" id="2250022at2759"/>
<dbReference type="AlphaFoldDB" id="A0A9N9U3D9"/>
<accession>A0A9N9U3D9</accession>
<feature type="transmembrane region" description="Helical" evidence="6">
    <location>
        <begin position="325"/>
        <end position="344"/>
    </location>
</feature>
<proteinExistence type="predicted"/>
<reference evidence="9" key="1">
    <citation type="submission" date="2019-06" db="EMBL/GenBank/DDBJ databases">
        <authorList>
            <person name="Broberg M."/>
        </authorList>
    </citation>
    <scope>NUCLEOTIDE SEQUENCE [LARGE SCALE GENOMIC DNA]</scope>
</reference>
<dbReference type="Gene3D" id="1.20.1250.20">
    <property type="entry name" value="MFS general substrate transporter like domains"/>
    <property type="match status" value="1"/>
</dbReference>
<evidence type="ECO:0000313" key="9">
    <source>
        <dbReference type="Proteomes" id="UP000754883"/>
    </source>
</evidence>
<evidence type="ECO:0000256" key="3">
    <source>
        <dbReference type="ARBA" id="ARBA00022692"/>
    </source>
</evidence>
<feature type="domain" description="Major facilitator superfamily (MFS) profile" evidence="7">
    <location>
        <begin position="58"/>
        <end position="405"/>
    </location>
</feature>
<dbReference type="PANTHER" id="PTHR43791:SF78">
    <property type="entry name" value="TRANSPORTER, PUTATIVE (AFU_ORTHOLOGUE AFUA_3G01370)-RELATED"/>
    <property type="match status" value="1"/>
</dbReference>
<sequence>MASTNDVKTNPDTFDKKPYLADNAEVDIKQGQMSGEGGLSEHQKGLEKKLLFKIDTLILPIIVVVYLLNYIDRNNYAAARLQGLEEDLNLHGDQYQTGLSVFFVGYVLMQVPSNALLNYSGRPSLYLGFWIVAWGLVSALTCLVKSFAHIVVCRFILGFVEAPFFAGVLFYVSKWYTRSELGFRMAIFYSGSLLSGAFGNLIAGGILRGLDGKQGLAAWQWLYIIEGVVTIFVGFIVMLLLPDFPHTWKVLTPELRAVAIQRMALDANQDDVDEEGAKSHVQGVRQALTDPKTYILAIMYHCQTGSTGFSNFFPSLTQTLGFDRTTSLLLVAPPYIFAVIWAYGHSLYSDKVQNRFWFWVYPIPLAITGCLLFMFVPLFGVRYFAMFLMSFAFILSPTVSYVLCK</sequence>
<comment type="caution">
    <text evidence="8">The sequence shown here is derived from an EMBL/GenBank/DDBJ whole genome shotgun (WGS) entry which is preliminary data.</text>
</comment>
<dbReference type="InterPro" id="IPR011701">
    <property type="entry name" value="MFS"/>
</dbReference>
<feature type="transmembrane region" description="Helical" evidence="6">
    <location>
        <begin position="185"/>
        <end position="207"/>
    </location>
</feature>
<feature type="transmembrane region" description="Helical" evidence="6">
    <location>
        <begin position="356"/>
        <end position="377"/>
    </location>
</feature>
<feature type="transmembrane region" description="Helical" evidence="6">
    <location>
        <begin position="50"/>
        <end position="71"/>
    </location>
</feature>
<evidence type="ECO:0000256" key="6">
    <source>
        <dbReference type="SAM" id="Phobius"/>
    </source>
</evidence>
<dbReference type="PANTHER" id="PTHR43791">
    <property type="entry name" value="PERMEASE-RELATED"/>
    <property type="match status" value="1"/>
</dbReference>
<keyword evidence="2" id="KW-0813">Transport</keyword>
<feature type="transmembrane region" description="Helical" evidence="6">
    <location>
        <begin position="151"/>
        <end position="173"/>
    </location>
</feature>
<keyword evidence="4 6" id="KW-1133">Transmembrane helix</keyword>
<dbReference type="Proteomes" id="UP000754883">
    <property type="component" value="Unassembled WGS sequence"/>
</dbReference>
<feature type="non-terminal residue" evidence="8">
    <location>
        <position position="405"/>
    </location>
</feature>
<evidence type="ECO:0000259" key="7">
    <source>
        <dbReference type="PROSITE" id="PS50850"/>
    </source>
</evidence>
<dbReference type="InterPro" id="IPR020846">
    <property type="entry name" value="MFS_dom"/>
</dbReference>
<evidence type="ECO:0000256" key="1">
    <source>
        <dbReference type="ARBA" id="ARBA00004141"/>
    </source>
</evidence>
<dbReference type="PROSITE" id="PS50850">
    <property type="entry name" value="MFS"/>
    <property type="match status" value="1"/>
</dbReference>